<evidence type="ECO:0000256" key="2">
    <source>
        <dbReference type="ARBA" id="ARBA00005540"/>
    </source>
</evidence>
<comment type="function">
    <text evidence="8">Probably a riboflavin-binding protein that interacts with the energy-coupling factor (ECF) ABC-transporter complex.</text>
</comment>
<dbReference type="Pfam" id="PF12822">
    <property type="entry name" value="ECF_trnsprt"/>
    <property type="match status" value="1"/>
</dbReference>
<evidence type="ECO:0000256" key="9">
    <source>
        <dbReference type="SAM" id="Phobius"/>
    </source>
</evidence>
<dbReference type="EMBL" id="LLKB01000006">
    <property type="protein sequence ID" value="KQC84438.1"/>
    <property type="molecule type" value="Genomic_DNA"/>
</dbReference>
<evidence type="ECO:0000256" key="8">
    <source>
        <dbReference type="PIRNR" id="PIRNR037778"/>
    </source>
</evidence>
<dbReference type="RefSeq" id="WP_055946181.1">
    <property type="nucleotide sequence ID" value="NZ_JAQDCV010000003.1"/>
</dbReference>
<comment type="caution">
    <text evidence="10">The sequence shown here is derived from an EMBL/GenBank/DDBJ whole genome shotgun (WGS) entry which is preliminary data.</text>
</comment>
<keyword evidence="11" id="KW-1185">Reference proteome</keyword>
<dbReference type="PANTHER" id="PTHR38438:SF1">
    <property type="entry name" value="RIBOFLAVIN TRANSPORTER RIBU"/>
    <property type="match status" value="1"/>
</dbReference>
<dbReference type="AlphaFoldDB" id="A0AAW3JQR6"/>
<keyword evidence="7 8" id="KW-0472">Membrane</keyword>
<evidence type="ECO:0000313" key="11">
    <source>
        <dbReference type="Proteomes" id="UP000050833"/>
    </source>
</evidence>
<keyword evidence="6 9" id="KW-1133">Transmembrane helix</keyword>
<dbReference type="Gene3D" id="1.10.1760.20">
    <property type="match status" value="1"/>
</dbReference>
<dbReference type="InterPro" id="IPR024529">
    <property type="entry name" value="ECF_trnsprt_substrate-spec"/>
</dbReference>
<sequence>MASAGKTLQFTKGSKKTGNRGNIKKMTLTAMLAAIAVILMYMEIPVPFMPGFIKLDISDLPALFGSFIYGPLCGVFICLVKNVLHSFATNTMFVGEISNFILGCAFVIPAGLIYKKKSDKKGAVIASVTGTVAMSLLSIVSNYFFVYPIYYNFMPKDVILKAYQAIFPGVHSILQALVVFNVPFTMLKGLISVVIAWLLYLPLAPMMRIED</sequence>
<name>A0AAW3JQR6_9FIRM</name>
<keyword evidence="3 8" id="KW-0813">Transport</keyword>
<accession>A0AAW3JQR6</accession>
<evidence type="ECO:0000313" key="10">
    <source>
        <dbReference type="EMBL" id="KQC84438.1"/>
    </source>
</evidence>
<feature type="transmembrane region" description="Helical" evidence="9">
    <location>
        <begin position="124"/>
        <end position="146"/>
    </location>
</feature>
<feature type="transmembrane region" description="Helical" evidence="9">
    <location>
        <begin position="186"/>
        <end position="203"/>
    </location>
</feature>
<evidence type="ECO:0000256" key="7">
    <source>
        <dbReference type="ARBA" id="ARBA00023136"/>
    </source>
</evidence>
<organism evidence="10 11">
    <name type="scientific">Butyribacter intestini</name>
    <dbReference type="NCBI Taxonomy" id="1703332"/>
    <lineage>
        <taxon>Bacteria</taxon>
        <taxon>Bacillati</taxon>
        <taxon>Bacillota</taxon>
        <taxon>Clostridia</taxon>
        <taxon>Lachnospirales</taxon>
        <taxon>Lachnospiraceae</taxon>
        <taxon>Butyribacter</taxon>
    </lineage>
</organism>
<dbReference type="PIRSF" id="PIRSF037778">
    <property type="entry name" value="UCP037778_transp_RibU"/>
    <property type="match status" value="1"/>
</dbReference>
<dbReference type="InterPro" id="IPR025720">
    <property type="entry name" value="RibU"/>
</dbReference>
<feature type="transmembrane region" description="Helical" evidence="9">
    <location>
        <begin position="62"/>
        <end position="80"/>
    </location>
</feature>
<comment type="subcellular location">
    <subcellularLocation>
        <location evidence="1">Cell membrane</location>
        <topology evidence="1">Multi-pass membrane protein</topology>
    </subcellularLocation>
</comment>
<comment type="similarity">
    <text evidence="2 8">Belongs to the prokaryotic riboflavin transporter (P-RFT) (TC 2.A.87) family.</text>
</comment>
<keyword evidence="4 8" id="KW-1003">Cell membrane</keyword>
<dbReference type="GO" id="GO:0005886">
    <property type="term" value="C:plasma membrane"/>
    <property type="evidence" value="ECO:0007669"/>
    <property type="project" value="UniProtKB-SubCell"/>
</dbReference>
<dbReference type="PANTHER" id="PTHR38438">
    <property type="entry name" value="RIBOFLAVIN TRANSPORTER RIBU"/>
    <property type="match status" value="1"/>
</dbReference>
<gene>
    <name evidence="10" type="ORF">APZ18_14150</name>
</gene>
<evidence type="ECO:0000256" key="6">
    <source>
        <dbReference type="ARBA" id="ARBA00022989"/>
    </source>
</evidence>
<feature type="transmembrane region" description="Helical" evidence="9">
    <location>
        <begin position="26"/>
        <end position="42"/>
    </location>
</feature>
<evidence type="ECO:0000256" key="1">
    <source>
        <dbReference type="ARBA" id="ARBA00004651"/>
    </source>
</evidence>
<protein>
    <recommendedName>
        <fullName evidence="8">Riboflavin transporter</fullName>
    </recommendedName>
</protein>
<dbReference type="GO" id="GO:0032217">
    <property type="term" value="F:riboflavin transmembrane transporter activity"/>
    <property type="evidence" value="ECO:0007669"/>
    <property type="project" value="UniProtKB-UniRule"/>
</dbReference>
<reference evidence="10 11" key="1">
    <citation type="submission" date="2015-10" db="EMBL/GenBank/DDBJ databases">
        <title>Butyribacter intestini gen. nov., sp. nov., a butyric acid-producing bacterium of the family Lachnospiraceae isolated from the human faeces.</title>
        <authorList>
            <person name="Zou Y."/>
            <person name="Xue W."/>
            <person name="Luo G."/>
            <person name="Lv M."/>
        </authorList>
    </citation>
    <scope>NUCLEOTIDE SEQUENCE [LARGE SCALE GENOMIC DNA]</scope>
    <source>
        <strain evidence="10 11">TF01-11</strain>
    </source>
</reference>
<dbReference type="Proteomes" id="UP000050833">
    <property type="component" value="Unassembled WGS sequence"/>
</dbReference>
<evidence type="ECO:0000256" key="4">
    <source>
        <dbReference type="ARBA" id="ARBA00022475"/>
    </source>
</evidence>
<feature type="transmembrane region" description="Helical" evidence="9">
    <location>
        <begin position="92"/>
        <end position="112"/>
    </location>
</feature>
<evidence type="ECO:0000256" key="3">
    <source>
        <dbReference type="ARBA" id="ARBA00022448"/>
    </source>
</evidence>
<proteinExistence type="inferred from homology"/>
<keyword evidence="5 9" id="KW-0812">Transmembrane</keyword>
<evidence type="ECO:0000256" key="5">
    <source>
        <dbReference type="ARBA" id="ARBA00022692"/>
    </source>
</evidence>